<organism evidence="2 3">
    <name type="scientific">Xaviernesmea rhizosphaerae</name>
    <dbReference type="NCBI Taxonomy" id="1672749"/>
    <lineage>
        <taxon>Bacteria</taxon>
        <taxon>Pseudomonadati</taxon>
        <taxon>Pseudomonadota</taxon>
        <taxon>Alphaproteobacteria</taxon>
        <taxon>Hyphomicrobiales</taxon>
        <taxon>Rhizobiaceae</taxon>
        <taxon>Rhizobium/Agrobacterium group</taxon>
        <taxon>Xaviernesmea</taxon>
    </lineage>
</organism>
<proteinExistence type="predicted"/>
<dbReference type="Proteomes" id="UP000186143">
    <property type="component" value="Unassembled WGS sequence"/>
</dbReference>
<accession>A0A1Q9APB3</accession>
<reference evidence="2 3" key="1">
    <citation type="submission" date="2016-09" db="EMBL/GenBank/DDBJ databases">
        <title>Rhizobium sp. nov., a novel species isolated from the rice rhizosphere.</title>
        <authorList>
            <person name="Zhao J."/>
            <person name="Zhang X."/>
        </authorList>
    </citation>
    <scope>NUCLEOTIDE SEQUENCE [LARGE SCALE GENOMIC DNA]</scope>
    <source>
        <strain evidence="2 3">MH17</strain>
    </source>
</reference>
<comment type="caution">
    <text evidence="2">The sequence shown here is derived from an EMBL/GenBank/DDBJ whole genome shotgun (WGS) entry which is preliminary data.</text>
</comment>
<evidence type="ECO:0000313" key="2">
    <source>
        <dbReference type="EMBL" id="OLP57210.1"/>
    </source>
</evidence>
<evidence type="ECO:0000313" key="3">
    <source>
        <dbReference type="Proteomes" id="UP000186143"/>
    </source>
</evidence>
<name>A0A1Q9APB3_9HYPH</name>
<dbReference type="EMBL" id="MKIO01000019">
    <property type="protein sequence ID" value="OLP57210.1"/>
    <property type="molecule type" value="Genomic_DNA"/>
</dbReference>
<evidence type="ECO:0000256" key="1">
    <source>
        <dbReference type="SAM" id="MobiDB-lite"/>
    </source>
</evidence>
<dbReference type="AlphaFoldDB" id="A0A1Q9APB3"/>
<protein>
    <submittedName>
        <fullName evidence="2">Uncharacterized protein</fullName>
    </submittedName>
</protein>
<sequence>MPSLAPALVPGTPSIQEIVQQLAENPERVELIHRIGWPLTASEKRDPAFPSGPGEDPAAPADRTEDDSARPNRDVEAVLEDLAAAGQALSWLRQEISTVRQQMESMRQDAWSLRDELTPFRSDMLARLNVLSGRLGDLETTLETGSVNLRGMRAEAMAHYNQSLTQQRQDDRPSIRDLSARVQALEQRIASS</sequence>
<feature type="region of interest" description="Disordered" evidence="1">
    <location>
        <begin position="42"/>
        <end position="72"/>
    </location>
</feature>
<gene>
    <name evidence="2" type="ORF">BJF92_06710</name>
</gene>
<feature type="compositionally biased region" description="Basic and acidic residues" evidence="1">
    <location>
        <begin position="62"/>
        <end position="72"/>
    </location>
</feature>